<dbReference type="PROSITE" id="PS50966">
    <property type="entry name" value="ZF_SWIM"/>
    <property type="match status" value="1"/>
</dbReference>
<sequence length="292" mass="30978">MPLRKVPADVINTTSHSHTSHVAQSASIAMSLPTPRLFITQLLGSLPSSPSQSGDSRNPLSAVPETARKQLLSLQVLFPNEFLPALDLLDRRLVTRLATSDGGGETNNAEKDAIMAHAPNNNNHPINEPATQPSAALDTCTSVENTFIPSTPPPDADTAPTTSLNALFYVRSAQQRPSRYSTSYDSTTSYQVRLRAWNCSCPAFAFAAFAAVHPEPAMPVHDGNASPAEDKTRDNACVFGGVSLGETVPPVCKHLLACVLVEKCGGLFGAFVEERVVGVEEAAGWAAGWGDS</sequence>
<keyword evidence="1" id="KW-0479">Metal-binding</keyword>
<accession>A0A6A5QR76</accession>
<dbReference type="AlphaFoldDB" id="A0A6A5QR76"/>
<organism evidence="3 4">
    <name type="scientific">Ampelomyces quisqualis</name>
    <name type="common">Powdery mildew agent</name>
    <dbReference type="NCBI Taxonomy" id="50730"/>
    <lineage>
        <taxon>Eukaryota</taxon>
        <taxon>Fungi</taxon>
        <taxon>Dikarya</taxon>
        <taxon>Ascomycota</taxon>
        <taxon>Pezizomycotina</taxon>
        <taxon>Dothideomycetes</taxon>
        <taxon>Pleosporomycetidae</taxon>
        <taxon>Pleosporales</taxon>
        <taxon>Pleosporineae</taxon>
        <taxon>Phaeosphaeriaceae</taxon>
        <taxon>Ampelomyces</taxon>
    </lineage>
</organism>
<keyword evidence="4" id="KW-1185">Reference proteome</keyword>
<evidence type="ECO:0000256" key="1">
    <source>
        <dbReference type="PROSITE-ProRule" id="PRU00325"/>
    </source>
</evidence>
<dbReference type="OrthoDB" id="5413281at2759"/>
<evidence type="ECO:0000313" key="3">
    <source>
        <dbReference type="EMBL" id="KAF1917869.1"/>
    </source>
</evidence>
<gene>
    <name evidence="3" type="ORF">BDU57DRAFT_514343</name>
</gene>
<dbReference type="Proteomes" id="UP000800096">
    <property type="component" value="Unassembled WGS sequence"/>
</dbReference>
<keyword evidence="1" id="KW-0863">Zinc-finger</keyword>
<protein>
    <recommendedName>
        <fullName evidence="2">SWIM-type domain-containing protein</fullName>
    </recommendedName>
</protein>
<proteinExistence type="predicted"/>
<dbReference type="InterPro" id="IPR007527">
    <property type="entry name" value="Znf_SWIM"/>
</dbReference>
<evidence type="ECO:0000259" key="2">
    <source>
        <dbReference type="PROSITE" id="PS50966"/>
    </source>
</evidence>
<feature type="domain" description="SWIM-type" evidence="2">
    <location>
        <begin position="190"/>
        <end position="263"/>
    </location>
</feature>
<dbReference type="GO" id="GO:0008270">
    <property type="term" value="F:zinc ion binding"/>
    <property type="evidence" value="ECO:0007669"/>
    <property type="project" value="UniProtKB-KW"/>
</dbReference>
<name>A0A6A5QR76_AMPQU</name>
<keyword evidence="1" id="KW-0862">Zinc</keyword>
<reference evidence="3" key="1">
    <citation type="journal article" date="2020" name="Stud. Mycol.">
        <title>101 Dothideomycetes genomes: a test case for predicting lifestyles and emergence of pathogens.</title>
        <authorList>
            <person name="Haridas S."/>
            <person name="Albert R."/>
            <person name="Binder M."/>
            <person name="Bloem J."/>
            <person name="Labutti K."/>
            <person name="Salamov A."/>
            <person name="Andreopoulos B."/>
            <person name="Baker S."/>
            <person name="Barry K."/>
            <person name="Bills G."/>
            <person name="Bluhm B."/>
            <person name="Cannon C."/>
            <person name="Castanera R."/>
            <person name="Culley D."/>
            <person name="Daum C."/>
            <person name="Ezra D."/>
            <person name="Gonzalez J."/>
            <person name="Henrissat B."/>
            <person name="Kuo A."/>
            <person name="Liang C."/>
            <person name="Lipzen A."/>
            <person name="Lutzoni F."/>
            <person name="Magnuson J."/>
            <person name="Mondo S."/>
            <person name="Nolan M."/>
            <person name="Ohm R."/>
            <person name="Pangilinan J."/>
            <person name="Park H.-J."/>
            <person name="Ramirez L."/>
            <person name="Alfaro M."/>
            <person name="Sun H."/>
            <person name="Tritt A."/>
            <person name="Yoshinaga Y."/>
            <person name="Zwiers L.-H."/>
            <person name="Turgeon B."/>
            <person name="Goodwin S."/>
            <person name="Spatafora J."/>
            <person name="Crous P."/>
            <person name="Grigoriev I."/>
        </authorList>
    </citation>
    <scope>NUCLEOTIDE SEQUENCE</scope>
    <source>
        <strain evidence="3">HMLAC05119</strain>
    </source>
</reference>
<evidence type="ECO:0000313" key="4">
    <source>
        <dbReference type="Proteomes" id="UP000800096"/>
    </source>
</evidence>
<dbReference type="EMBL" id="ML979134">
    <property type="protein sequence ID" value="KAF1917869.1"/>
    <property type="molecule type" value="Genomic_DNA"/>
</dbReference>